<evidence type="ECO:0000313" key="11">
    <source>
        <dbReference type="EMBL" id="KAL3514994.1"/>
    </source>
</evidence>
<sequence length="403" mass="44308">MSKSNGEDDLDLLLSLDDRVLETPPSSPSPGYLSDDGVPKRRGQADMSVFRDAVQDCLDYDVEAAKKALNSNNSKKKNSNGDTSEVEKFSGLRIRNQVVSSVELSNRISDIRFIRLPAIKNLLKGDTLSGCWATIGVLTEKGNQRTSSTGKPFAIWKMGCLDENTVSIFLFGDAYQRICNEKAGTVFGLFNCSVRKDNSENGFCLSVYSACNILKIGTSLDYGVCKGKRKDGMACTLVINKRKGIYCAYHRQKTSEKYSVKRTELKGGNLRTAFRDPLKSEGIYFVNPSGDRINSSKSQAPLKLLSVDGLKKALSHAGKVTTNVYSQGIRFLTEVTATGNLGPKEPLNSSNKRLSTSVKKDLQREKSHKEPDAKRIKVGQVPGEKANGEKMIELDFVSSDEEL</sequence>
<feature type="region of interest" description="Disordered" evidence="8">
    <location>
        <begin position="13"/>
        <end position="45"/>
    </location>
</feature>
<evidence type="ECO:0000256" key="6">
    <source>
        <dbReference type="ARBA" id="ARBA00022833"/>
    </source>
</evidence>
<dbReference type="InterPro" id="IPR040184">
    <property type="entry name" value="Mcm10"/>
</dbReference>
<dbReference type="Pfam" id="PF22379">
    <property type="entry name" value="OB_MCM10"/>
    <property type="match status" value="1"/>
</dbReference>
<name>A0ABD2Z683_9GENT</name>
<comment type="subcellular location">
    <subcellularLocation>
        <location evidence="1">Nucleus</location>
    </subcellularLocation>
</comment>
<evidence type="ECO:0000256" key="8">
    <source>
        <dbReference type="SAM" id="MobiDB-lite"/>
    </source>
</evidence>
<evidence type="ECO:0000313" key="12">
    <source>
        <dbReference type="Proteomes" id="UP001630127"/>
    </source>
</evidence>
<dbReference type="Gene3D" id="2.40.50.140">
    <property type="entry name" value="Nucleic acid-binding proteins"/>
    <property type="match status" value="1"/>
</dbReference>
<keyword evidence="6" id="KW-0862">Zinc</keyword>
<comment type="similarity">
    <text evidence="2">Belongs to the MCM10 family.</text>
</comment>
<evidence type="ECO:0000256" key="5">
    <source>
        <dbReference type="ARBA" id="ARBA00022771"/>
    </source>
</evidence>
<keyword evidence="3" id="KW-0235">DNA replication</keyword>
<keyword evidence="12" id="KW-1185">Reference proteome</keyword>
<dbReference type="EMBL" id="JBJUIK010000010">
    <property type="protein sequence ID" value="KAL3514994.1"/>
    <property type="molecule type" value="Genomic_DNA"/>
</dbReference>
<dbReference type="GO" id="GO:0008270">
    <property type="term" value="F:zinc ion binding"/>
    <property type="evidence" value="ECO:0007669"/>
    <property type="project" value="UniProtKB-KW"/>
</dbReference>
<keyword evidence="7" id="KW-0539">Nucleus</keyword>
<gene>
    <name evidence="11" type="ORF">ACH5RR_021896</name>
</gene>
<dbReference type="FunFam" id="2.40.50.140:FF:000174">
    <property type="entry name" value="DNA replication licensing factor mcm10"/>
    <property type="match status" value="1"/>
</dbReference>
<comment type="caution">
    <text evidence="11">The sequence shown here is derived from an EMBL/GenBank/DDBJ whole genome shotgun (WGS) entry which is preliminary data.</text>
</comment>
<protein>
    <recommendedName>
        <fullName evidence="13">Zinc finger Mcm10/DnaG-type domain-containing protein</fullName>
    </recommendedName>
</protein>
<evidence type="ECO:0000256" key="2">
    <source>
        <dbReference type="ARBA" id="ARBA00009679"/>
    </source>
</evidence>
<dbReference type="Proteomes" id="UP001630127">
    <property type="component" value="Unassembled WGS sequence"/>
</dbReference>
<evidence type="ECO:0000256" key="7">
    <source>
        <dbReference type="ARBA" id="ARBA00023242"/>
    </source>
</evidence>
<organism evidence="11 12">
    <name type="scientific">Cinchona calisaya</name>
    <dbReference type="NCBI Taxonomy" id="153742"/>
    <lineage>
        <taxon>Eukaryota</taxon>
        <taxon>Viridiplantae</taxon>
        <taxon>Streptophyta</taxon>
        <taxon>Embryophyta</taxon>
        <taxon>Tracheophyta</taxon>
        <taxon>Spermatophyta</taxon>
        <taxon>Magnoliopsida</taxon>
        <taxon>eudicotyledons</taxon>
        <taxon>Gunneridae</taxon>
        <taxon>Pentapetalae</taxon>
        <taxon>asterids</taxon>
        <taxon>lamiids</taxon>
        <taxon>Gentianales</taxon>
        <taxon>Rubiaceae</taxon>
        <taxon>Cinchonoideae</taxon>
        <taxon>Cinchoneae</taxon>
        <taxon>Cinchona</taxon>
    </lineage>
</organism>
<dbReference type="PANTHER" id="PTHR13454:SF11">
    <property type="entry name" value="PROTEIN MCM10 HOMOLOG"/>
    <property type="match status" value="1"/>
</dbReference>
<feature type="compositionally biased region" description="Polar residues" evidence="8">
    <location>
        <begin position="347"/>
        <end position="357"/>
    </location>
</feature>
<accession>A0ABD2Z683</accession>
<evidence type="ECO:0008006" key="13">
    <source>
        <dbReference type="Google" id="ProtNLM"/>
    </source>
</evidence>
<dbReference type="InterPro" id="IPR015408">
    <property type="entry name" value="Znf_Mcm10/DnaG"/>
</dbReference>
<feature type="region of interest" description="Disordered" evidence="8">
    <location>
        <begin position="340"/>
        <end position="403"/>
    </location>
</feature>
<dbReference type="PANTHER" id="PTHR13454">
    <property type="entry name" value="PROTEIN MCM10 HOMOLOG"/>
    <property type="match status" value="1"/>
</dbReference>
<feature type="domain" description="MCM10 OB-fold" evidence="10">
    <location>
        <begin position="88"/>
        <end position="214"/>
    </location>
</feature>
<reference evidence="11 12" key="1">
    <citation type="submission" date="2024-11" db="EMBL/GenBank/DDBJ databases">
        <title>A near-complete genome assembly of Cinchona calisaya.</title>
        <authorList>
            <person name="Lian D.C."/>
            <person name="Zhao X.W."/>
            <person name="Wei L."/>
        </authorList>
    </citation>
    <scope>NUCLEOTIDE SEQUENCE [LARGE SCALE GENOMIC DNA]</scope>
    <source>
        <tissue evidence="11">Nenye</tissue>
    </source>
</reference>
<dbReference type="AlphaFoldDB" id="A0ABD2Z683"/>
<keyword evidence="5" id="KW-0863">Zinc-finger</keyword>
<feature type="compositionally biased region" description="Basic and acidic residues" evidence="8">
    <location>
        <begin position="358"/>
        <end position="375"/>
    </location>
</feature>
<feature type="domain" description="Zinc finger Mcm10/DnaG-type" evidence="9">
    <location>
        <begin position="217"/>
        <end position="262"/>
    </location>
</feature>
<dbReference type="InterPro" id="IPR012340">
    <property type="entry name" value="NA-bd_OB-fold"/>
</dbReference>
<dbReference type="GO" id="GO:0006260">
    <property type="term" value="P:DNA replication"/>
    <property type="evidence" value="ECO:0007669"/>
    <property type="project" value="UniProtKB-KW"/>
</dbReference>
<dbReference type="GO" id="GO:0005634">
    <property type="term" value="C:nucleus"/>
    <property type="evidence" value="ECO:0007669"/>
    <property type="project" value="UniProtKB-SubCell"/>
</dbReference>
<dbReference type="Pfam" id="PF09329">
    <property type="entry name" value="zf-primase"/>
    <property type="match status" value="1"/>
</dbReference>
<evidence type="ECO:0000256" key="1">
    <source>
        <dbReference type="ARBA" id="ARBA00004123"/>
    </source>
</evidence>
<evidence type="ECO:0000256" key="3">
    <source>
        <dbReference type="ARBA" id="ARBA00022705"/>
    </source>
</evidence>
<evidence type="ECO:0000259" key="9">
    <source>
        <dbReference type="Pfam" id="PF09329"/>
    </source>
</evidence>
<proteinExistence type="inferred from homology"/>
<evidence type="ECO:0000256" key="4">
    <source>
        <dbReference type="ARBA" id="ARBA00022723"/>
    </source>
</evidence>
<evidence type="ECO:0000259" key="10">
    <source>
        <dbReference type="Pfam" id="PF22379"/>
    </source>
</evidence>
<keyword evidence="4" id="KW-0479">Metal-binding</keyword>
<dbReference type="InterPro" id="IPR055065">
    <property type="entry name" value="OB_MCM10"/>
</dbReference>